<proteinExistence type="predicted"/>
<dbReference type="SUPFAM" id="SSF47413">
    <property type="entry name" value="lambda repressor-like DNA-binding domains"/>
    <property type="match status" value="1"/>
</dbReference>
<feature type="domain" description="HTH cro/C1-type" evidence="1">
    <location>
        <begin position="7"/>
        <end position="61"/>
    </location>
</feature>
<reference evidence="3" key="1">
    <citation type="submission" date="2023-07" db="EMBL/GenBank/DDBJ databases">
        <title>Draft genome sequence of the endophytic actinobacterium Streptomyces justiciae WPN32, a potential antibiotic producer.</title>
        <authorList>
            <person name="Yasawong M."/>
            <person name="Pana W."/>
            <person name="Ganta P."/>
            <person name="Santapan N."/>
            <person name="Songngamsuk T."/>
            <person name="Phatcharaharikarn M."/>
            <person name="Kerdtoob S."/>
            <person name="Nantapong N."/>
        </authorList>
    </citation>
    <scope>NUCLEOTIDE SEQUENCE [LARGE SCALE GENOMIC DNA]</scope>
    <source>
        <strain evidence="3">WPN32</strain>
    </source>
</reference>
<comment type="caution">
    <text evidence="2">The sequence shown here is derived from an EMBL/GenBank/DDBJ whole genome shotgun (WGS) entry which is preliminary data.</text>
</comment>
<dbReference type="Gene3D" id="3.40.50.300">
    <property type="entry name" value="P-loop containing nucleotide triphosphate hydrolases"/>
    <property type="match status" value="1"/>
</dbReference>
<dbReference type="CDD" id="cd00093">
    <property type="entry name" value="HTH_XRE"/>
    <property type="match status" value="1"/>
</dbReference>
<evidence type="ECO:0000313" key="2">
    <source>
        <dbReference type="EMBL" id="MDT7845661.1"/>
    </source>
</evidence>
<keyword evidence="3" id="KW-1185">Reference proteome</keyword>
<dbReference type="PRINTS" id="PR00364">
    <property type="entry name" value="DISEASERSIST"/>
</dbReference>
<dbReference type="EMBL" id="JAVTLL010000027">
    <property type="protein sequence ID" value="MDT7845661.1"/>
    <property type="molecule type" value="Genomic_DNA"/>
</dbReference>
<dbReference type="InterPro" id="IPR001387">
    <property type="entry name" value="Cro/C1-type_HTH"/>
</dbReference>
<name>A0ABU3M2D3_9ACTN</name>
<evidence type="ECO:0000313" key="3">
    <source>
        <dbReference type="Proteomes" id="UP001257948"/>
    </source>
</evidence>
<dbReference type="Gene3D" id="1.10.260.40">
    <property type="entry name" value="lambda repressor-like DNA-binding domains"/>
    <property type="match status" value="1"/>
</dbReference>
<sequence length="564" mass="61179">MSFSVLLRRLRTEAGLTIAELARTSGVSVRGISDLERGRRAVPQRRTVEALADGLGLGDGQRAQLLAAARNGGRELGAPGSEPGLRDFPRATEAFTGRETELARLVEAAASAAGQPVVVTVSGAPGAGKTAFVLHAVRQIADRFPAGQVLVDGRGLDEDAPEPAELMVRVLKAFGVGDRELANTGADGHPALYQRVLSDQRCVLVLDNVRDEEQVRPLLPRAGTSMVILTSRRNLGGLGSGHRLVLGELSPDHAADLLTTLIGRERAQAEPAAIAEIAERCGRLPLALWVAGNWLATRTAWSIRRLADRLAVEERRLDALAAGDVRVSAAFDVSYRQLDPDAAHMFRRLALIDGGATTASCAAQLSGQALPAAERSLDELVEAGLLTVQRGRYRLHDLLRLFAGDRLRAEEAVHDIDSVRADLHHWLLDNVVAAGRWHEPGHRAPASHPRPGMVKLSNADEAREWLQAEGTTWLAAYRAVAATGEHSRVVEVAQSLHWFSYRWMFWSHWPEVFHTAAEAAEALEDPWLAAQFAYHAWVLAAYEGRLPKTSALRGGLAQARHHYA</sequence>
<dbReference type="InterPro" id="IPR010982">
    <property type="entry name" value="Lambda_DNA-bd_dom_sf"/>
</dbReference>
<dbReference type="InterPro" id="IPR027417">
    <property type="entry name" value="P-loop_NTPase"/>
</dbReference>
<dbReference type="SUPFAM" id="SSF52540">
    <property type="entry name" value="P-loop containing nucleoside triphosphate hydrolases"/>
    <property type="match status" value="1"/>
</dbReference>
<accession>A0ABU3M2D3</accession>
<dbReference type="RefSeq" id="WP_314205884.1">
    <property type="nucleotide sequence ID" value="NZ_JAVTLL010000027.1"/>
</dbReference>
<dbReference type="Proteomes" id="UP001257948">
    <property type="component" value="Unassembled WGS sequence"/>
</dbReference>
<dbReference type="PANTHER" id="PTHR47691:SF3">
    <property type="entry name" value="HTH-TYPE TRANSCRIPTIONAL REGULATOR RV0890C-RELATED"/>
    <property type="match status" value="1"/>
</dbReference>
<evidence type="ECO:0000259" key="1">
    <source>
        <dbReference type="PROSITE" id="PS50943"/>
    </source>
</evidence>
<organism evidence="2 3">
    <name type="scientific">Streptomyces justiciae</name>
    <dbReference type="NCBI Taxonomy" id="2780140"/>
    <lineage>
        <taxon>Bacteria</taxon>
        <taxon>Bacillati</taxon>
        <taxon>Actinomycetota</taxon>
        <taxon>Actinomycetes</taxon>
        <taxon>Kitasatosporales</taxon>
        <taxon>Streptomycetaceae</taxon>
        <taxon>Streptomyces</taxon>
    </lineage>
</organism>
<protein>
    <submittedName>
        <fullName evidence="2">Helix-turn-helix domain-containing protein</fullName>
    </submittedName>
</protein>
<dbReference type="InterPro" id="IPR002182">
    <property type="entry name" value="NB-ARC"/>
</dbReference>
<dbReference type="PROSITE" id="PS50943">
    <property type="entry name" value="HTH_CROC1"/>
    <property type="match status" value="1"/>
</dbReference>
<gene>
    <name evidence="2" type="ORF">RQC66_33600</name>
</gene>
<dbReference type="SMART" id="SM00530">
    <property type="entry name" value="HTH_XRE"/>
    <property type="match status" value="1"/>
</dbReference>
<dbReference type="PANTHER" id="PTHR47691">
    <property type="entry name" value="REGULATOR-RELATED"/>
    <property type="match status" value="1"/>
</dbReference>
<dbReference type="Pfam" id="PF00931">
    <property type="entry name" value="NB-ARC"/>
    <property type="match status" value="1"/>
</dbReference>
<dbReference type="Pfam" id="PF13560">
    <property type="entry name" value="HTH_31"/>
    <property type="match status" value="1"/>
</dbReference>